<dbReference type="InterPro" id="IPR036736">
    <property type="entry name" value="ACP-like_sf"/>
</dbReference>
<gene>
    <name evidence="5" type="ORF">CLV42_12360</name>
</gene>
<dbReference type="PROSITE" id="PS50075">
    <property type="entry name" value="CARRIER"/>
    <property type="match status" value="1"/>
</dbReference>
<dbReference type="Pfam" id="PF00501">
    <property type="entry name" value="AMP-binding"/>
    <property type="match status" value="1"/>
</dbReference>
<keyword evidence="6" id="KW-1185">Reference proteome</keyword>
<dbReference type="Gene3D" id="3.30.559.10">
    <property type="entry name" value="Chloramphenicol acetyltransferase-like domain"/>
    <property type="match status" value="1"/>
</dbReference>
<evidence type="ECO:0000256" key="1">
    <source>
        <dbReference type="ARBA" id="ARBA00001957"/>
    </source>
</evidence>
<dbReference type="Gene3D" id="3.40.50.980">
    <property type="match status" value="2"/>
</dbReference>
<keyword evidence="3" id="KW-0597">Phosphoprotein</keyword>
<feature type="domain" description="Carrier" evidence="4">
    <location>
        <begin position="988"/>
        <end position="1063"/>
    </location>
</feature>
<evidence type="ECO:0000313" key="5">
    <source>
        <dbReference type="EMBL" id="PSL21506.1"/>
    </source>
</evidence>
<reference evidence="5 6" key="1">
    <citation type="submission" date="2018-03" db="EMBL/GenBank/DDBJ databases">
        <title>Genomic Encyclopedia of Archaeal and Bacterial Type Strains, Phase II (KMG-II): from individual species to whole genera.</title>
        <authorList>
            <person name="Goeker M."/>
        </authorList>
    </citation>
    <scope>NUCLEOTIDE SEQUENCE [LARGE SCALE GENOMIC DNA]</scope>
    <source>
        <strain evidence="5 6">DSM 18107</strain>
    </source>
</reference>
<name>A0A2P8FIG8_9BACT</name>
<dbReference type="InterPro" id="IPR010071">
    <property type="entry name" value="AA_adenyl_dom"/>
</dbReference>
<dbReference type="Pfam" id="PF13193">
    <property type="entry name" value="AMP-binding_C"/>
    <property type="match status" value="1"/>
</dbReference>
<evidence type="ECO:0000256" key="3">
    <source>
        <dbReference type="ARBA" id="ARBA00022553"/>
    </source>
</evidence>
<dbReference type="GO" id="GO:0043041">
    <property type="term" value="P:amino acid activation for nonribosomal peptide biosynthetic process"/>
    <property type="evidence" value="ECO:0007669"/>
    <property type="project" value="TreeGrafter"/>
</dbReference>
<organism evidence="5 6">
    <name type="scientific">Chitinophaga ginsengisoli</name>
    <dbReference type="NCBI Taxonomy" id="363837"/>
    <lineage>
        <taxon>Bacteria</taxon>
        <taxon>Pseudomonadati</taxon>
        <taxon>Bacteroidota</taxon>
        <taxon>Chitinophagia</taxon>
        <taxon>Chitinophagales</taxon>
        <taxon>Chitinophagaceae</taxon>
        <taxon>Chitinophaga</taxon>
    </lineage>
</organism>
<dbReference type="AlphaFoldDB" id="A0A2P8FIG8"/>
<protein>
    <submittedName>
        <fullName evidence="5">Amino acid adenylation domain-containing protein</fullName>
    </submittedName>
</protein>
<dbReference type="GO" id="GO:0005829">
    <property type="term" value="C:cytosol"/>
    <property type="evidence" value="ECO:0007669"/>
    <property type="project" value="TreeGrafter"/>
</dbReference>
<comment type="caution">
    <text evidence="5">The sequence shown here is derived from an EMBL/GenBank/DDBJ whole genome shotgun (WGS) entry which is preliminary data.</text>
</comment>
<dbReference type="PROSITE" id="PS00012">
    <property type="entry name" value="PHOSPHOPANTETHEINE"/>
    <property type="match status" value="1"/>
</dbReference>
<dbReference type="InterPro" id="IPR006162">
    <property type="entry name" value="Ppantetheine_attach_site"/>
</dbReference>
<dbReference type="CDD" id="cd19531">
    <property type="entry name" value="LCL_NRPS-like"/>
    <property type="match status" value="1"/>
</dbReference>
<dbReference type="Pfam" id="PF00550">
    <property type="entry name" value="PP-binding"/>
    <property type="match status" value="1"/>
</dbReference>
<dbReference type="Pfam" id="PF00668">
    <property type="entry name" value="Condensation"/>
    <property type="match status" value="1"/>
</dbReference>
<dbReference type="SUPFAM" id="SSF47336">
    <property type="entry name" value="ACP-like"/>
    <property type="match status" value="1"/>
</dbReference>
<dbReference type="Gene3D" id="2.30.38.10">
    <property type="entry name" value="Luciferase, Domain 3"/>
    <property type="match status" value="1"/>
</dbReference>
<dbReference type="GO" id="GO:0003824">
    <property type="term" value="F:catalytic activity"/>
    <property type="evidence" value="ECO:0007669"/>
    <property type="project" value="InterPro"/>
</dbReference>
<proteinExistence type="predicted"/>
<keyword evidence="2" id="KW-0596">Phosphopantetheine</keyword>
<dbReference type="GO" id="GO:0044550">
    <property type="term" value="P:secondary metabolite biosynthetic process"/>
    <property type="evidence" value="ECO:0007669"/>
    <property type="project" value="TreeGrafter"/>
</dbReference>
<dbReference type="SUPFAM" id="SSF52777">
    <property type="entry name" value="CoA-dependent acyltransferases"/>
    <property type="match status" value="2"/>
</dbReference>
<dbReference type="PROSITE" id="PS00455">
    <property type="entry name" value="AMP_BINDING"/>
    <property type="match status" value="1"/>
</dbReference>
<evidence type="ECO:0000313" key="6">
    <source>
        <dbReference type="Proteomes" id="UP000240978"/>
    </source>
</evidence>
<dbReference type="InterPro" id="IPR000873">
    <property type="entry name" value="AMP-dep_synth/lig_dom"/>
</dbReference>
<dbReference type="EMBL" id="PYGK01000023">
    <property type="protein sequence ID" value="PSL21506.1"/>
    <property type="molecule type" value="Genomic_DNA"/>
</dbReference>
<dbReference type="CDD" id="cd05930">
    <property type="entry name" value="A_NRPS"/>
    <property type="match status" value="1"/>
</dbReference>
<accession>A0A2P8FIG8</accession>
<dbReference type="Gene3D" id="3.30.559.30">
    <property type="entry name" value="Nonribosomal peptide synthetase, condensation domain"/>
    <property type="match status" value="1"/>
</dbReference>
<dbReference type="InterPro" id="IPR045851">
    <property type="entry name" value="AMP-bd_C_sf"/>
</dbReference>
<dbReference type="SUPFAM" id="SSF56801">
    <property type="entry name" value="Acetyl-CoA synthetase-like"/>
    <property type="match status" value="1"/>
</dbReference>
<dbReference type="PANTHER" id="PTHR45527:SF1">
    <property type="entry name" value="FATTY ACID SYNTHASE"/>
    <property type="match status" value="1"/>
</dbReference>
<sequence length="1086" mass="121434">MLSRVYEQTGVRLELRDLFLHPELHALALLLEQREQTGYQPIPVISQQEYYPLSHAQHRLWVLDQFKEVAVAYNIHLCYRLKGSIDIPLLEAAFRYVIGRHESLRTKFINQHGVPFQQITDTTFVLAYSDLSAVTNKEQLVLKAAEEAVATPFNLEEGPLVRACIWQLEAGAYVFVLVLHHIIADEWSMGILMEELLAVYNAYREGNQPALNNLTIQYKDYSAWQQVMLREGTAVAARKYWTQLLQEPLPLLSMPTDRQREPIMTYSGERIDFVIPTITFKALQQLLKEENSSLFMGLLSLVYVLLYRYSGQKDMIVGTPVAGRDHPALKDQVGFYVNLLALRMQLDTTVSFTGLLNKVKTLLLDAYTHQEYPFDILLKELSLKRDLSHSPLFDVMMVLHDGRKSVGLKDISAEEIKLETGFSKFDLTFLFTETDGELGLTLEYNTALFDRERIQGLGNHFIQLTAAFAIDPDCIVREVEILSDEEKHQLLETFNGPVAAASEETLVSRFEAQARRTPQQIAYLDENTELDYRTLSKRSTQLARYLVTVCEVRSQEPVALIMNRSEWLIAGMLGVLKAGAAYLPVDASLPIERIRYMLADAGVKVALSAIPFSSEDVTVLPANVYWEEVGQDWDITIPEADDLAYVIYTSGSSGRPKGVMVAHASIVQLCDWHTRAFQVNTSSRATLFAGVSFDASGWEIWPYLLNGATLYRVPEAARTDMELLGSFLTTHNISHSFLPTAVCRTLLNSGVALNGDLTLLTGGEALGYIPSPVCKLYNNYGPTESTVVTTSFHVTEGTKGAVPIGKPIAGRTVYILDENMRLQPVGVNGRLYIAGEGLALGYLGLPALTAARFVANPFHKGVMYDSGDTGRWLADGNIEFTGRSDEQVKIRGNRVEPAETAHLLMEHERIQQAVVCAFGNTDDVLLAAYYVGDDVSPPLLRSWLQDHLPEYMIPAYFIRVPAIPLTVNGKTDRDALPAPIPVNTDFTAPRNETEGKLAVIWQDILGVARVGIDDNFFLLGGHSLKAIQVLSRIHKEFSIKLDLSSLFQHPILSDFHDEIAVLIWAKSTQTDVTTITNPTKIDEIVL</sequence>
<evidence type="ECO:0000259" key="4">
    <source>
        <dbReference type="PROSITE" id="PS50075"/>
    </source>
</evidence>
<dbReference type="GO" id="GO:0031177">
    <property type="term" value="F:phosphopantetheine binding"/>
    <property type="evidence" value="ECO:0007669"/>
    <property type="project" value="TreeGrafter"/>
</dbReference>
<dbReference type="Gene3D" id="3.30.300.30">
    <property type="match status" value="1"/>
</dbReference>
<dbReference type="Proteomes" id="UP000240978">
    <property type="component" value="Unassembled WGS sequence"/>
</dbReference>
<dbReference type="InterPro" id="IPR020845">
    <property type="entry name" value="AMP-binding_CS"/>
</dbReference>
<dbReference type="Gene3D" id="1.10.1200.10">
    <property type="entry name" value="ACP-like"/>
    <property type="match status" value="1"/>
</dbReference>
<dbReference type="PRINTS" id="PR00154">
    <property type="entry name" value="AMPBINDING"/>
</dbReference>
<dbReference type="InterPro" id="IPR020459">
    <property type="entry name" value="AMP-binding"/>
</dbReference>
<dbReference type="InterPro" id="IPR001242">
    <property type="entry name" value="Condensation_dom"/>
</dbReference>
<dbReference type="InterPro" id="IPR023213">
    <property type="entry name" value="CAT-like_dom_sf"/>
</dbReference>
<dbReference type="InterPro" id="IPR025110">
    <property type="entry name" value="AMP-bd_C"/>
</dbReference>
<dbReference type="NCBIfam" id="TIGR01733">
    <property type="entry name" value="AA-adenyl-dom"/>
    <property type="match status" value="1"/>
</dbReference>
<dbReference type="InterPro" id="IPR009081">
    <property type="entry name" value="PP-bd_ACP"/>
</dbReference>
<dbReference type="FunFam" id="1.10.1200.10:FF:000005">
    <property type="entry name" value="Nonribosomal peptide synthetase 1"/>
    <property type="match status" value="1"/>
</dbReference>
<evidence type="ECO:0000256" key="2">
    <source>
        <dbReference type="ARBA" id="ARBA00022450"/>
    </source>
</evidence>
<dbReference type="PANTHER" id="PTHR45527">
    <property type="entry name" value="NONRIBOSOMAL PEPTIDE SYNTHETASE"/>
    <property type="match status" value="1"/>
</dbReference>
<comment type="cofactor">
    <cofactor evidence="1">
        <name>pantetheine 4'-phosphate</name>
        <dbReference type="ChEBI" id="CHEBI:47942"/>
    </cofactor>
</comment>